<feature type="repeat" description="ANK" evidence="5">
    <location>
        <begin position="1343"/>
        <end position="1375"/>
    </location>
</feature>
<dbReference type="Pfam" id="PF01734">
    <property type="entry name" value="Patatin"/>
    <property type="match status" value="1"/>
</dbReference>
<dbReference type="EMBL" id="JACBAF010002188">
    <property type="protein sequence ID" value="KAF7164517.1"/>
    <property type="molecule type" value="Genomic_DNA"/>
</dbReference>
<evidence type="ECO:0000256" key="5">
    <source>
        <dbReference type="PROSITE-ProRule" id="PRU00023"/>
    </source>
</evidence>
<dbReference type="Gene3D" id="3.40.50.300">
    <property type="entry name" value="P-loop containing nucleotide triphosphate hydrolases"/>
    <property type="match status" value="1"/>
</dbReference>
<dbReference type="PROSITE" id="PS51635">
    <property type="entry name" value="PNPLA"/>
    <property type="match status" value="1"/>
</dbReference>
<dbReference type="InterPro" id="IPR002641">
    <property type="entry name" value="PNPLA_dom"/>
</dbReference>
<dbReference type="InterPro" id="IPR000845">
    <property type="entry name" value="Nucleoside_phosphorylase_d"/>
</dbReference>
<keyword evidence="6" id="KW-0378">Hydrolase</keyword>
<evidence type="ECO:0000313" key="8">
    <source>
        <dbReference type="EMBL" id="KAF7164517.1"/>
    </source>
</evidence>
<comment type="caution">
    <text evidence="8">The sequence shown here is derived from an EMBL/GenBank/DDBJ whole genome shotgun (WGS) entry which is preliminary data.</text>
</comment>
<evidence type="ECO:0000256" key="4">
    <source>
        <dbReference type="ARBA" id="ARBA00023422"/>
    </source>
</evidence>
<dbReference type="Gene3D" id="3.40.50.1580">
    <property type="entry name" value="Nucleoside phosphorylase domain"/>
    <property type="match status" value="1"/>
</dbReference>
<organism evidence="8 9">
    <name type="scientific">Aspergillus hiratsukae</name>
    <dbReference type="NCBI Taxonomy" id="1194566"/>
    <lineage>
        <taxon>Eukaryota</taxon>
        <taxon>Fungi</taxon>
        <taxon>Dikarya</taxon>
        <taxon>Ascomycota</taxon>
        <taxon>Pezizomycotina</taxon>
        <taxon>Eurotiomycetes</taxon>
        <taxon>Eurotiomycetidae</taxon>
        <taxon>Eurotiales</taxon>
        <taxon>Aspergillaceae</taxon>
        <taxon>Aspergillus</taxon>
        <taxon>Aspergillus subgen. Fumigati</taxon>
    </lineage>
</organism>
<dbReference type="InterPro" id="IPR056884">
    <property type="entry name" value="NPHP3-like_N"/>
</dbReference>
<dbReference type="Pfam" id="PF00023">
    <property type="entry name" value="Ank"/>
    <property type="match status" value="1"/>
</dbReference>
<dbReference type="PRINTS" id="PR01415">
    <property type="entry name" value="ANKYRIN"/>
</dbReference>
<dbReference type="InterPro" id="IPR036770">
    <property type="entry name" value="Ankyrin_rpt-contain_sf"/>
</dbReference>
<dbReference type="PANTHER" id="PTHR46082">
    <property type="entry name" value="ATP/GTP-BINDING PROTEIN-RELATED"/>
    <property type="match status" value="1"/>
</dbReference>
<evidence type="ECO:0000259" key="7">
    <source>
        <dbReference type="PROSITE" id="PS51635"/>
    </source>
</evidence>
<evidence type="ECO:0000313" key="9">
    <source>
        <dbReference type="Proteomes" id="UP000662466"/>
    </source>
</evidence>
<dbReference type="SUPFAM" id="SSF48403">
    <property type="entry name" value="Ankyrin repeat"/>
    <property type="match status" value="1"/>
</dbReference>
<dbReference type="InterPro" id="IPR053137">
    <property type="entry name" value="NLR-like"/>
</dbReference>
<dbReference type="InterPro" id="IPR035994">
    <property type="entry name" value="Nucleoside_phosphorylase_sf"/>
</dbReference>
<proteinExistence type="predicted"/>
<dbReference type="GO" id="GO:0009116">
    <property type="term" value="P:nucleoside metabolic process"/>
    <property type="evidence" value="ECO:0007669"/>
    <property type="project" value="InterPro"/>
</dbReference>
<dbReference type="EC" id="3.1.1.4" evidence="1"/>
<dbReference type="SUPFAM" id="SSF53167">
    <property type="entry name" value="Purine and uridine phosphorylases"/>
    <property type="match status" value="1"/>
</dbReference>
<gene>
    <name evidence="8" type="ORF">CNMCM6106_001035</name>
</gene>
<dbReference type="PANTHER" id="PTHR46082:SF11">
    <property type="entry name" value="AAA+ ATPASE DOMAIN-CONTAINING PROTEIN-RELATED"/>
    <property type="match status" value="1"/>
</dbReference>
<keyword evidence="3 6" id="KW-0443">Lipid metabolism</keyword>
<keyword evidence="6" id="KW-0442">Lipid degradation</keyword>
<feature type="short sequence motif" description="DGA/G" evidence="6">
    <location>
        <begin position="204"/>
        <end position="206"/>
    </location>
</feature>
<dbReference type="InterPro" id="IPR002110">
    <property type="entry name" value="Ankyrin_rpt"/>
</dbReference>
<evidence type="ECO:0000256" key="6">
    <source>
        <dbReference type="PROSITE-ProRule" id="PRU01161"/>
    </source>
</evidence>
<feature type="repeat" description="ANK" evidence="5">
    <location>
        <begin position="1244"/>
        <end position="1276"/>
    </location>
</feature>
<protein>
    <recommendedName>
        <fullName evidence="1">phospholipase A2</fullName>
        <ecNumber evidence="1">3.1.1.4</ecNumber>
    </recommendedName>
</protein>
<dbReference type="PROSITE" id="PS50088">
    <property type="entry name" value="ANK_REPEAT"/>
    <property type="match status" value="4"/>
</dbReference>
<sequence length="1417" mass="158080">MEQATSTKHGGEPNPLDSTGLCLLALDGGGVRGLSSLYILKSIMDRLNYERKKNSLPPVKPCEVFDLIGGTSTGGLIAIMLGRLEMDVDECIAAYTDLAADVFGEKLSRFPVNIKGGVKPRFDSARLESAIKKVCSVYAVSPDSNKNSFVCTIDRDTKDMVRLRSYSLADWPDMPTTICQAGLATSAATTFFDPVSIDDRTFADGGFGANNPVDEVEGEASNIWGSDEKDLKELVKCFISIGTGNPGKKAFEDGVIKFLSETVVQIATETEATEKRFIERWAKHFDKNRYFRFNVDQGLQDIGLDEYKKKGAIKAATEGYLTHVAQRYRVRDCILNLRLKRNKTETTFSAVVDVTARYDVRTYYYTHPPKRQKTFHHDSSSTPRPDHYTVAWICALHIEMAAARAMLDEVHEALPRHADDSNTYILGSIKQHNIVIACLPADQYGMNNAANVMTNIKRTFSAIRVGLMVGIGGGVPSKADVRLGDVVIGTRVMQYDLGKVIGDGQFQRTAIPRIPHHLLGTAVSALRSKHELDPSRVPSILRLKLEGHPEYGRPSSPDRLFHATYDHESTTASCDGCDQSKLVPRSRRKSNDIMIHYGAIASGNQVMRSGTTRDNVARQLDVICFEMEAAGLMDILPCLPIRGICDYSDSHKSKEWQRYAAATAAAYARELLEELPVSEADARVTCMPNPHQCSLHERRQCLLDSLRFEQINSRKSTIRTALAKTCGWFLHHPDYQAWLDPGKLTQHHGFLWISGKPGAGKSTIMKFAYSSMKKKSRNKHAITASFFFNARGEYLEKSILGMYRSLLLQLLEGYPDLQAVLDDPDINSQGQNGCPSLDLLKDLFRSAVSALGQRSFMCFVDALDECDEQQVVDMVQYFEELAEQSTNKGVLLRICFSSRHYPYIVIHRGIRLTLADQSGHGDDLATYVASRLQIEDPVLLEDLQTQLLRKAAGVFMWVVLVVDILNKEYRHNGLALRKRLAEIPSDLSELFKYILRRDDENMEGLLLCILWILLAKRPLQPKEFYHALWSGLSLEDLADTQIPDVTVLDASNSLNRFDRCVISSSKGLAEVTKSKQPTVQFIHESVRDFLVKERGLHELWPDLGFDWESSSHERLKQCCDSYMNHTSVRASVSKLLSEAKPNPQTGISKEYPFLEYASQHVLYHANAAAEAVPQDEFLSHFPVSNWISVNNLFEKFKIRIPLFAALANGDKDIVTAVLNSPSSACIGVDITEGLHYRKDLKKYANRTPLSWAAQEGRISIVRLLLQMETTVDDVDARGRTPLSRASENGHEVVAKLLIDKGADVNVIDRNGRTPLSLASKNGHEAVAKLLIEKGADVNAIDNDGWTPLSRASWNGHEVVAKLLIDKGADVNASNKNRWTLFSLASKKGYKAVAKLLIDKEANINPSNIHDQHHPYAR</sequence>
<comment type="catalytic activity">
    <reaction evidence="4">
        <text>a 1,2-diacyl-sn-glycero-3-phosphocholine + H2O = a 1-acyl-sn-glycero-3-phosphocholine + a fatty acid + H(+)</text>
        <dbReference type="Rhea" id="RHEA:15801"/>
        <dbReference type="ChEBI" id="CHEBI:15377"/>
        <dbReference type="ChEBI" id="CHEBI:15378"/>
        <dbReference type="ChEBI" id="CHEBI:28868"/>
        <dbReference type="ChEBI" id="CHEBI:57643"/>
        <dbReference type="ChEBI" id="CHEBI:58168"/>
        <dbReference type="EC" id="3.1.1.4"/>
    </reaction>
    <physiologicalReaction direction="left-to-right" evidence="4">
        <dbReference type="Rhea" id="RHEA:15802"/>
    </physiologicalReaction>
</comment>
<feature type="repeat" description="ANK" evidence="5">
    <location>
        <begin position="1277"/>
        <end position="1309"/>
    </location>
</feature>
<accession>A0A8H6URU7</accession>
<feature type="active site" description="Nucleophile" evidence="6">
    <location>
        <position position="72"/>
    </location>
</feature>
<dbReference type="Pfam" id="PF12796">
    <property type="entry name" value="Ank_2"/>
    <property type="match status" value="1"/>
</dbReference>
<keyword evidence="5" id="KW-0040">ANK repeat</keyword>
<dbReference type="SMART" id="SM00248">
    <property type="entry name" value="ANK"/>
    <property type="match status" value="6"/>
</dbReference>
<dbReference type="InterPro" id="IPR016035">
    <property type="entry name" value="Acyl_Trfase/lysoPLipase"/>
</dbReference>
<evidence type="ECO:0000256" key="2">
    <source>
        <dbReference type="ARBA" id="ARBA00022737"/>
    </source>
</evidence>
<feature type="short sequence motif" description="GXSXG" evidence="6">
    <location>
        <begin position="70"/>
        <end position="74"/>
    </location>
</feature>
<feature type="short sequence motif" description="GXGXXG" evidence="6">
    <location>
        <begin position="28"/>
        <end position="33"/>
    </location>
</feature>
<dbReference type="InterPro" id="IPR027417">
    <property type="entry name" value="P-loop_NTPase"/>
</dbReference>
<dbReference type="GO" id="GO:0004623">
    <property type="term" value="F:phospholipase A2 activity"/>
    <property type="evidence" value="ECO:0007669"/>
    <property type="project" value="UniProtKB-EC"/>
</dbReference>
<feature type="active site" description="Proton acceptor" evidence="6">
    <location>
        <position position="204"/>
    </location>
</feature>
<evidence type="ECO:0000256" key="3">
    <source>
        <dbReference type="ARBA" id="ARBA00023098"/>
    </source>
</evidence>
<dbReference type="SUPFAM" id="SSF52540">
    <property type="entry name" value="P-loop containing nucleoside triphosphate hydrolases"/>
    <property type="match status" value="1"/>
</dbReference>
<dbReference type="Pfam" id="PF01048">
    <property type="entry name" value="PNP_UDP_1"/>
    <property type="match status" value="1"/>
</dbReference>
<dbReference type="SUPFAM" id="SSF52151">
    <property type="entry name" value="FabD/lysophospholipase-like"/>
    <property type="match status" value="1"/>
</dbReference>
<evidence type="ECO:0000256" key="1">
    <source>
        <dbReference type="ARBA" id="ARBA00013278"/>
    </source>
</evidence>
<feature type="domain" description="PNPLA" evidence="7">
    <location>
        <begin position="24"/>
        <end position="217"/>
    </location>
</feature>
<dbReference type="PROSITE" id="PS50297">
    <property type="entry name" value="ANK_REP_REGION"/>
    <property type="match status" value="4"/>
</dbReference>
<name>A0A8H6URU7_9EURO</name>
<dbReference type="GO" id="GO:0016042">
    <property type="term" value="P:lipid catabolic process"/>
    <property type="evidence" value="ECO:0007669"/>
    <property type="project" value="UniProtKB-UniRule"/>
</dbReference>
<dbReference type="Gene3D" id="3.40.1090.10">
    <property type="entry name" value="Cytosolic phospholipase A2 catalytic domain"/>
    <property type="match status" value="1"/>
</dbReference>
<dbReference type="Proteomes" id="UP000662466">
    <property type="component" value="Unassembled WGS sequence"/>
</dbReference>
<feature type="repeat" description="ANK" evidence="5">
    <location>
        <begin position="1310"/>
        <end position="1342"/>
    </location>
</feature>
<dbReference type="Pfam" id="PF24883">
    <property type="entry name" value="NPHP3_N"/>
    <property type="match status" value="1"/>
</dbReference>
<keyword evidence="2" id="KW-0677">Repeat</keyword>
<dbReference type="Gene3D" id="1.25.40.20">
    <property type="entry name" value="Ankyrin repeat-containing domain"/>
    <property type="match status" value="1"/>
</dbReference>
<reference evidence="8" key="1">
    <citation type="submission" date="2020-06" db="EMBL/GenBank/DDBJ databases">
        <title>Draft genome sequences of strains closely related to Aspergillus parafelis and Aspergillus hiratsukae.</title>
        <authorList>
            <person name="Dos Santos R.A.C."/>
            <person name="Rivero-Menendez O."/>
            <person name="Steenwyk J.L."/>
            <person name="Mead M.E."/>
            <person name="Goldman G.H."/>
            <person name="Alastruey-Izquierdo A."/>
            <person name="Rokas A."/>
        </authorList>
    </citation>
    <scope>NUCLEOTIDE SEQUENCE</scope>
    <source>
        <strain evidence="8">CNM-CM6106</strain>
    </source>
</reference>
<dbReference type="CDD" id="cd07216">
    <property type="entry name" value="Pat17_PNPLA8_PNPLA9_like3"/>
    <property type="match status" value="1"/>
</dbReference>
<dbReference type="GO" id="GO:0046486">
    <property type="term" value="P:glycerolipid metabolic process"/>
    <property type="evidence" value="ECO:0007669"/>
    <property type="project" value="UniProtKB-ARBA"/>
</dbReference>